<dbReference type="PANTHER" id="PTHR34582:SF6">
    <property type="entry name" value="UPF0702 TRANSMEMBRANE PROTEIN YCAP"/>
    <property type="match status" value="1"/>
</dbReference>
<evidence type="ECO:0000256" key="2">
    <source>
        <dbReference type="ARBA" id="ARBA00006448"/>
    </source>
</evidence>
<keyword evidence="4 7" id="KW-0812">Transmembrane</keyword>
<dbReference type="Gene3D" id="3.30.240.20">
    <property type="entry name" value="bsu07140 like domains"/>
    <property type="match status" value="2"/>
</dbReference>
<proteinExistence type="inferred from homology"/>
<keyword evidence="6 7" id="KW-0472">Membrane</keyword>
<keyword evidence="5 7" id="KW-1133">Transmembrane helix</keyword>
<feature type="transmembrane region" description="Helical" evidence="7">
    <location>
        <begin position="20"/>
        <end position="40"/>
    </location>
</feature>
<feature type="transmembrane region" description="Helical" evidence="7">
    <location>
        <begin position="52"/>
        <end position="70"/>
    </location>
</feature>
<sequence>MGFSLFKLINFVNNNRQGVIVVFTHIIKTIFIYFAMLGIIRMMGKREIGQLSPFDLVVAIMIAELAIFPIENEELGIIEGLVPIVILAFLEILLSILSLKSTFIRGLINGRPEILIKNGKILYKALKGTKYNVNDLLQQLRTKDIFDIDEVKVALLETSGDITVLKQGAKSLRMPVIIDGKISYNKELVNINKEWLQKKLQDIGVDKSQILLATIDENKELKIYQRNGDDQ</sequence>
<dbReference type="GO" id="GO:0005886">
    <property type="term" value="C:plasma membrane"/>
    <property type="evidence" value="ECO:0007669"/>
    <property type="project" value="UniProtKB-SubCell"/>
</dbReference>
<feature type="transmembrane region" description="Helical" evidence="7">
    <location>
        <begin position="76"/>
        <end position="99"/>
    </location>
</feature>
<evidence type="ECO:0000313" key="9">
    <source>
        <dbReference type="EMBL" id="QTL97964.1"/>
    </source>
</evidence>
<evidence type="ECO:0000313" key="10">
    <source>
        <dbReference type="Proteomes" id="UP000665020"/>
    </source>
</evidence>
<comment type="subcellular location">
    <subcellularLocation>
        <location evidence="1">Cell membrane</location>
        <topology evidence="1">Multi-pass membrane protein</topology>
    </subcellularLocation>
</comment>
<dbReference type="Proteomes" id="UP000665020">
    <property type="component" value="Chromosome"/>
</dbReference>
<keyword evidence="3" id="KW-1003">Cell membrane</keyword>
<dbReference type="KEGG" id="ifn:GM661_08220"/>
<comment type="similarity">
    <text evidence="2">Belongs to the UPF0702 family.</text>
</comment>
<evidence type="ECO:0000256" key="1">
    <source>
        <dbReference type="ARBA" id="ARBA00004651"/>
    </source>
</evidence>
<dbReference type="InterPro" id="IPR007353">
    <property type="entry name" value="DUF421"/>
</dbReference>
<dbReference type="InterPro" id="IPR023090">
    <property type="entry name" value="UPF0702_alpha/beta_dom_sf"/>
</dbReference>
<protein>
    <submittedName>
        <fullName evidence="9">DUF421 domain-containing protein</fullName>
    </submittedName>
</protein>
<evidence type="ECO:0000256" key="7">
    <source>
        <dbReference type="SAM" id="Phobius"/>
    </source>
</evidence>
<reference evidence="9" key="1">
    <citation type="submission" date="2019-12" db="EMBL/GenBank/DDBJ databases">
        <authorList>
            <person name="zhang j."/>
            <person name="sun C.M."/>
        </authorList>
    </citation>
    <scope>NUCLEOTIDE SEQUENCE</scope>
    <source>
        <strain evidence="9">NS-1</strain>
    </source>
</reference>
<name>A0A8A7KIJ8_9FIRM</name>
<evidence type="ECO:0000256" key="4">
    <source>
        <dbReference type="ARBA" id="ARBA00022692"/>
    </source>
</evidence>
<dbReference type="AlphaFoldDB" id="A0A8A7KIJ8"/>
<keyword evidence="10" id="KW-1185">Reference proteome</keyword>
<evidence type="ECO:0000256" key="6">
    <source>
        <dbReference type="ARBA" id="ARBA00023136"/>
    </source>
</evidence>
<evidence type="ECO:0000256" key="3">
    <source>
        <dbReference type="ARBA" id="ARBA00022475"/>
    </source>
</evidence>
<organism evidence="9 10">
    <name type="scientific">Iocasia fonsfrigidae</name>
    <dbReference type="NCBI Taxonomy" id="2682810"/>
    <lineage>
        <taxon>Bacteria</taxon>
        <taxon>Bacillati</taxon>
        <taxon>Bacillota</taxon>
        <taxon>Clostridia</taxon>
        <taxon>Halanaerobiales</taxon>
        <taxon>Halanaerobiaceae</taxon>
        <taxon>Iocasia</taxon>
    </lineage>
</organism>
<feature type="domain" description="YetF C-terminal" evidence="8">
    <location>
        <begin position="100"/>
        <end position="215"/>
    </location>
</feature>
<dbReference type="PANTHER" id="PTHR34582">
    <property type="entry name" value="UPF0702 TRANSMEMBRANE PROTEIN YCAP"/>
    <property type="match status" value="1"/>
</dbReference>
<accession>A0A8A7KIJ8</accession>
<evidence type="ECO:0000256" key="5">
    <source>
        <dbReference type="ARBA" id="ARBA00022989"/>
    </source>
</evidence>
<dbReference type="Pfam" id="PF04239">
    <property type="entry name" value="DUF421"/>
    <property type="match status" value="1"/>
</dbReference>
<gene>
    <name evidence="9" type="ORF">GM661_08220</name>
</gene>
<dbReference type="EMBL" id="CP046640">
    <property type="protein sequence ID" value="QTL97964.1"/>
    <property type="molecule type" value="Genomic_DNA"/>
</dbReference>
<evidence type="ECO:0000259" key="8">
    <source>
        <dbReference type="Pfam" id="PF04239"/>
    </source>
</evidence>